<evidence type="ECO:0000313" key="2">
    <source>
        <dbReference type="Proteomes" id="UP001500620"/>
    </source>
</evidence>
<accession>A0ABP8DNK3</accession>
<protein>
    <submittedName>
        <fullName evidence="1">Uncharacterized protein</fullName>
    </submittedName>
</protein>
<proteinExistence type="predicted"/>
<organism evidence="1 2">
    <name type="scientific">Dactylosporangium darangshiense</name>
    <dbReference type="NCBI Taxonomy" id="579108"/>
    <lineage>
        <taxon>Bacteria</taxon>
        <taxon>Bacillati</taxon>
        <taxon>Actinomycetota</taxon>
        <taxon>Actinomycetes</taxon>
        <taxon>Micromonosporales</taxon>
        <taxon>Micromonosporaceae</taxon>
        <taxon>Dactylosporangium</taxon>
    </lineage>
</organism>
<keyword evidence="2" id="KW-1185">Reference proteome</keyword>
<comment type="caution">
    <text evidence="1">The sequence shown here is derived from an EMBL/GenBank/DDBJ whole genome shotgun (WGS) entry which is preliminary data.</text>
</comment>
<evidence type="ECO:0000313" key="1">
    <source>
        <dbReference type="EMBL" id="GAA4260450.1"/>
    </source>
</evidence>
<dbReference type="EMBL" id="BAABAT010000040">
    <property type="protein sequence ID" value="GAA4260450.1"/>
    <property type="molecule type" value="Genomic_DNA"/>
</dbReference>
<gene>
    <name evidence="1" type="ORF">GCM10022255_089150</name>
</gene>
<dbReference type="Proteomes" id="UP001500620">
    <property type="component" value="Unassembled WGS sequence"/>
</dbReference>
<reference evidence="2" key="1">
    <citation type="journal article" date="2019" name="Int. J. Syst. Evol. Microbiol.">
        <title>The Global Catalogue of Microorganisms (GCM) 10K type strain sequencing project: providing services to taxonomists for standard genome sequencing and annotation.</title>
        <authorList>
            <consortium name="The Broad Institute Genomics Platform"/>
            <consortium name="The Broad Institute Genome Sequencing Center for Infectious Disease"/>
            <person name="Wu L."/>
            <person name="Ma J."/>
        </authorList>
    </citation>
    <scope>NUCLEOTIDE SEQUENCE [LARGE SCALE GENOMIC DNA]</scope>
    <source>
        <strain evidence="2">JCM 17441</strain>
    </source>
</reference>
<sequence length="991" mass="106915">MNGPSVPENAVPGEVSIALRTLTRRLIGARNPAKLRSFVRSTFFEIKQASGEGADMMLDIRQLLRQIGQDLSVSDAPAIWTQWTRFGGLSRPAAHHPASVGDLRALPPETIPDRTQRLRVDLALGVLYPDKSLDHLSHDVDGILTQHDLGGVVASIIADARRGVIRSDRAAGLPPGFDRILAWVLAARDIRLTPVRRDECLQVALSLAQQSPSDDDKARLLQWLATVHGGLDDLALLRTMDLLESVQSDLPMANALDTCVRMLTSPPYRGRHLDEIAARLTRAARSCVRSGARCRALSAAAESTVAIGQAPTALTLLGEAAHTLSLMPAGFDRTAAVASWLRTVATLVSDTRDAGPAMRPLIDRLVTADPRPELMMALAGVQLAEGDINVARATVATAARSAIGAGSTRVLVQAIVELTGILAKPTSSDLDETLDAAFGELIKTVADRRWRINLFALRSVAAPRYRLNLVREITEVADPVDRAETILKLAEAPYAASEQVVAAVLPDALADLVRRSQWPAVSILARTALLAGRFDVLTAAVDVVDAQSVRAIASALAPVDEASLIRWADPEPAPSSMPPQTWLLGRGGRDPEKVPMEAGWLFGPTPGDAAHDPSAVEGLALLLDNIGVAGLEPTALTAAWRDAEPQLSPEGTMHYWSGWTRIHVALGDEDQAIRACHRLLETFRRHPRTALDVQSTALAGMPDFLIRYWLDQVTHELLNVRGRDPIRATMNVVCSCHLACLLPPGELEETAVPPLFLGTANAPGGACQTLAWSWFALVGQRHQLELTMDGQQDTVVNHAVLHCGVTGRQPGTDVPDQSRLLAEAAINFFRCGIADSATSLLASAIAAVAPHSDRNNTAFYLAEAWAACHRHRANDAMDLRPGLEQKLDAVDLAQEALLLADARVGRRPWSLVAPRLGPVALERIVRGYRRAGQLPMPDELAAVLEAALPYPAIADHICATVLAYDKDADRADIYRRLKPLGDRANWRNEVS</sequence>
<name>A0ABP8DNK3_9ACTN</name>